<feature type="domain" description="GST N-terminal" evidence="1">
    <location>
        <begin position="2"/>
        <end position="81"/>
    </location>
</feature>
<name>A0AAE3T417_RALSL</name>
<dbReference type="SUPFAM" id="SSF47616">
    <property type="entry name" value="GST C-terminal domain-like"/>
    <property type="match status" value="1"/>
</dbReference>
<dbReference type="InterPro" id="IPR036249">
    <property type="entry name" value="Thioredoxin-like_sf"/>
</dbReference>
<evidence type="ECO:0000259" key="2">
    <source>
        <dbReference type="PROSITE" id="PS50405"/>
    </source>
</evidence>
<comment type="caution">
    <text evidence="3">The sequence shown here is derived from an EMBL/GenBank/DDBJ whole genome shotgun (WGS) entry which is preliminary data.</text>
</comment>
<dbReference type="Pfam" id="PF13417">
    <property type="entry name" value="GST_N_3"/>
    <property type="match status" value="1"/>
</dbReference>
<dbReference type="PROSITE" id="PS50404">
    <property type="entry name" value="GST_NTER"/>
    <property type="match status" value="1"/>
</dbReference>
<dbReference type="RefSeq" id="WP_184850026.1">
    <property type="nucleotide sequence ID" value="NZ_JABZEH010000001.1"/>
</dbReference>
<sequence>MTELILHHYATSPFSEKARLILGYKDQPWKSVTVPVILPKPDVMPLTGGYRRTPFLQIGADIYCDTALIAQVLESIHPVPTLYPADRAAAAFAMAQWADTTLFWAAASFVGQPEGFKSLMAGLPEDFVKAFVEDRKAMRAGGTGLRTPLPEAVATLQVFLAQLERQFATGEHIFLFGEQPTIADFSVYHALWFIRRAAAVAGILDAHPEVVAWVHRMAGFGHAQAQPMTPAEALAIARAATPRALTDAGAGAGADFDARYGLPKGTRVTVAATDYAVDPVEGDLVVSTRDAVGVLREDPRVGQVVVHFPRVGYAVRKVEPAG</sequence>
<accession>A0AAE3T417</accession>
<dbReference type="SUPFAM" id="SSF52833">
    <property type="entry name" value="Thioredoxin-like"/>
    <property type="match status" value="1"/>
</dbReference>
<dbReference type="Pfam" id="PF13410">
    <property type="entry name" value="GST_C_2"/>
    <property type="match status" value="1"/>
</dbReference>
<dbReference type="Gene3D" id="3.40.30.110">
    <property type="match status" value="2"/>
</dbReference>
<evidence type="ECO:0000259" key="1">
    <source>
        <dbReference type="PROSITE" id="PS50404"/>
    </source>
</evidence>
<evidence type="ECO:0000313" key="4">
    <source>
        <dbReference type="Proteomes" id="UP001143674"/>
    </source>
</evidence>
<dbReference type="CDD" id="cd00299">
    <property type="entry name" value="GST_C_family"/>
    <property type="match status" value="1"/>
</dbReference>
<dbReference type="EMBL" id="JAIVEX010000006">
    <property type="protein sequence ID" value="MDB0522654.1"/>
    <property type="molecule type" value="Genomic_DNA"/>
</dbReference>
<dbReference type="InterPro" id="IPR004045">
    <property type="entry name" value="Glutathione_S-Trfase_N"/>
</dbReference>
<dbReference type="InterPro" id="IPR036282">
    <property type="entry name" value="Glutathione-S-Trfase_C_sf"/>
</dbReference>
<dbReference type="PROSITE" id="PS50405">
    <property type="entry name" value="GST_CTER"/>
    <property type="match status" value="1"/>
</dbReference>
<proteinExistence type="predicted"/>
<dbReference type="Proteomes" id="UP001143674">
    <property type="component" value="Unassembled WGS sequence"/>
</dbReference>
<gene>
    <name evidence="3" type="ORF">LBW55_13705</name>
</gene>
<dbReference type="AlphaFoldDB" id="A0AAE3T417"/>
<dbReference type="CDD" id="cd00570">
    <property type="entry name" value="GST_N_family"/>
    <property type="match status" value="1"/>
</dbReference>
<feature type="domain" description="GST C-terminal" evidence="2">
    <location>
        <begin position="83"/>
        <end position="243"/>
    </location>
</feature>
<dbReference type="InterPro" id="IPR010987">
    <property type="entry name" value="Glutathione-S-Trfase_C-like"/>
</dbReference>
<evidence type="ECO:0000313" key="3">
    <source>
        <dbReference type="EMBL" id="MDB0522654.1"/>
    </source>
</evidence>
<protein>
    <submittedName>
        <fullName evidence="3">Glutathione S-transferase family protein</fullName>
    </submittedName>
</protein>
<organism evidence="3 4">
    <name type="scientific">Ralstonia solanacearum</name>
    <name type="common">Pseudomonas solanacearum</name>
    <dbReference type="NCBI Taxonomy" id="305"/>
    <lineage>
        <taxon>Bacteria</taxon>
        <taxon>Pseudomonadati</taxon>
        <taxon>Pseudomonadota</taxon>
        <taxon>Betaproteobacteria</taxon>
        <taxon>Burkholderiales</taxon>
        <taxon>Burkholderiaceae</taxon>
        <taxon>Ralstonia</taxon>
        <taxon>Ralstonia solanacearum species complex</taxon>
    </lineage>
</organism>
<reference evidence="3" key="1">
    <citation type="submission" date="2021-09" db="EMBL/GenBank/DDBJ databases">
        <title>Genomic analysis of Ralstonia spp.</title>
        <authorList>
            <person name="Aburjaile F."/>
            <person name="Ariute J.C."/>
            <person name="Pais A.K.L."/>
            <person name="Albuquerque G.M.R."/>
            <person name="Silva A.M.F."/>
            <person name="Brenig B."/>
            <person name="Azevedo V."/>
            <person name="Matiuzzi M."/>
            <person name="Ramos R."/>
            <person name="Goes-Neto A."/>
            <person name="Soares S."/>
            <person name="Iseppon A.M.B."/>
            <person name="Souza E."/>
            <person name="Gama M."/>
        </authorList>
    </citation>
    <scope>NUCLEOTIDE SEQUENCE</scope>
    <source>
        <strain evidence="3">B4</strain>
    </source>
</reference>